<dbReference type="PROSITE" id="PS00108">
    <property type="entry name" value="PROTEIN_KINASE_ST"/>
    <property type="match status" value="1"/>
</dbReference>
<keyword evidence="2" id="KW-0723">Serine/threonine-protein kinase</keyword>
<accession>A0A1Y1XBC1</accession>
<dbReference type="Proteomes" id="UP000193944">
    <property type="component" value="Unassembled WGS sequence"/>
</dbReference>
<keyword evidence="6 7" id="KW-0067">ATP-binding</keyword>
<dbReference type="InterPro" id="IPR008984">
    <property type="entry name" value="SMAD_FHA_dom_sf"/>
</dbReference>
<dbReference type="Gene3D" id="1.10.510.10">
    <property type="entry name" value="Transferase(Phosphotransferase) domain 1"/>
    <property type="match status" value="1"/>
</dbReference>
<proteinExistence type="inferred from homology"/>
<evidence type="ECO:0000256" key="8">
    <source>
        <dbReference type="SAM" id="MobiDB-lite"/>
    </source>
</evidence>
<dbReference type="GO" id="GO:0004674">
    <property type="term" value="F:protein serine/threonine kinase activity"/>
    <property type="evidence" value="ECO:0007669"/>
    <property type="project" value="UniProtKB-KW"/>
</dbReference>
<feature type="region of interest" description="Disordered" evidence="8">
    <location>
        <begin position="262"/>
        <end position="291"/>
    </location>
</feature>
<reference evidence="11 12" key="2">
    <citation type="submission" date="2016-08" db="EMBL/GenBank/DDBJ databases">
        <title>Pervasive Adenine N6-methylation of Active Genes in Fungi.</title>
        <authorList>
            <consortium name="DOE Joint Genome Institute"/>
            <person name="Mondo S.J."/>
            <person name="Dannebaum R.O."/>
            <person name="Kuo R.C."/>
            <person name="Labutti K."/>
            <person name="Haridas S."/>
            <person name="Kuo A."/>
            <person name="Salamov A."/>
            <person name="Ahrendt S.R."/>
            <person name="Lipzen A."/>
            <person name="Sullivan W."/>
            <person name="Andreopoulos W.B."/>
            <person name="Clum A."/>
            <person name="Lindquist E."/>
            <person name="Daum C."/>
            <person name="Ramamoorthy G.K."/>
            <person name="Gryganskyi A."/>
            <person name="Culley D."/>
            <person name="Magnuson J.K."/>
            <person name="James T.Y."/>
            <person name="O'Malley M.A."/>
            <person name="Stajich J.E."/>
            <person name="Spatafora J.W."/>
            <person name="Visel A."/>
            <person name="Grigoriev I.V."/>
        </authorList>
    </citation>
    <scope>NUCLEOTIDE SEQUENCE [LARGE SCALE GENOMIC DNA]</scope>
    <source>
        <strain evidence="11 12">S4</strain>
    </source>
</reference>
<dbReference type="SMART" id="SM00240">
    <property type="entry name" value="FHA"/>
    <property type="match status" value="1"/>
</dbReference>
<reference evidence="11 12" key="1">
    <citation type="submission" date="2016-08" db="EMBL/GenBank/DDBJ databases">
        <title>A Parts List for Fungal Cellulosomes Revealed by Comparative Genomics.</title>
        <authorList>
            <consortium name="DOE Joint Genome Institute"/>
            <person name="Haitjema C.H."/>
            <person name="Gilmore S.P."/>
            <person name="Henske J.K."/>
            <person name="Solomon K.V."/>
            <person name="De Groot R."/>
            <person name="Kuo A."/>
            <person name="Mondo S.J."/>
            <person name="Salamov A.A."/>
            <person name="Labutti K."/>
            <person name="Zhao Z."/>
            <person name="Chiniquy J."/>
            <person name="Barry K."/>
            <person name="Brewer H.M."/>
            <person name="Purvine S.O."/>
            <person name="Wright A.T."/>
            <person name="Boxma B."/>
            <person name="Van Alen T."/>
            <person name="Hackstein J.H."/>
            <person name="Baker S.E."/>
            <person name="Grigoriev I.V."/>
            <person name="O'Malley M.A."/>
        </authorList>
    </citation>
    <scope>NUCLEOTIDE SEQUENCE [LARGE SCALE GENOMIC DNA]</scope>
    <source>
        <strain evidence="11 12">S4</strain>
    </source>
</reference>
<feature type="region of interest" description="Disordered" evidence="8">
    <location>
        <begin position="140"/>
        <end position="166"/>
    </location>
</feature>
<evidence type="ECO:0000256" key="1">
    <source>
        <dbReference type="ARBA" id="ARBA00005575"/>
    </source>
</evidence>
<evidence type="ECO:0000256" key="4">
    <source>
        <dbReference type="ARBA" id="ARBA00022741"/>
    </source>
</evidence>
<name>A0A1Y1XBC1_9FUNG</name>
<evidence type="ECO:0000256" key="2">
    <source>
        <dbReference type="ARBA" id="ARBA00022527"/>
    </source>
</evidence>
<dbReference type="AlphaFoldDB" id="A0A1Y1XBC1"/>
<dbReference type="PROSITE" id="PS50011">
    <property type="entry name" value="PROTEIN_KINASE_DOM"/>
    <property type="match status" value="1"/>
</dbReference>
<evidence type="ECO:0000313" key="11">
    <source>
        <dbReference type="EMBL" id="ORX83038.1"/>
    </source>
</evidence>
<dbReference type="InterPro" id="IPR000719">
    <property type="entry name" value="Prot_kinase_dom"/>
</dbReference>
<keyword evidence="4 7" id="KW-0547">Nucleotide-binding</keyword>
<evidence type="ECO:0000256" key="6">
    <source>
        <dbReference type="ARBA" id="ARBA00022840"/>
    </source>
</evidence>
<dbReference type="Gene3D" id="2.60.200.20">
    <property type="match status" value="1"/>
</dbReference>
<evidence type="ECO:0000259" key="10">
    <source>
        <dbReference type="PROSITE" id="PS50011"/>
    </source>
</evidence>
<dbReference type="PANTHER" id="PTHR24347">
    <property type="entry name" value="SERINE/THREONINE-PROTEIN KINASE"/>
    <property type="match status" value="1"/>
</dbReference>
<dbReference type="Gene3D" id="3.30.200.20">
    <property type="entry name" value="Phosphorylase Kinase, domain 1"/>
    <property type="match status" value="1"/>
</dbReference>
<dbReference type="FunFam" id="3.30.200.20:FF:000315">
    <property type="entry name" value="Calcium-dependent protein kinase 3"/>
    <property type="match status" value="1"/>
</dbReference>
<protein>
    <submittedName>
        <fullName evidence="11">Pkinase-domain-containing protein</fullName>
    </submittedName>
</protein>
<dbReference type="InterPro" id="IPR011009">
    <property type="entry name" value="Kinase-like_dom_sf"/>
</dbReference>
<dbReference type="Pfam" id="PF00498">
    <property type="entry name" value="FHA"/>
    <property type="match status" value="1"/>
</dbReference>
<dbReference type="OrthoDB" id="407410at2759"/>
<dbReference type="Pfam" id="PF00069">
    <property type="entry name" value="Pkinase"/>
    <property type="match status" value="1"/>
</dbReference>
<dbReference type="EMBL" id="MCFG01000082">
    <property type="protein sequence ID" value="ORX83038.1"/>
    <property type="molecule type" value="Genomic_DNA"/>
</dbReference>
<keyword evidence="12" id="KW-1185">Reference proteome</keyword>
<organism evidence="11 12">
    <name type="scientific">Anaeromyces robustus</name>
    <dbReference type="NCBI Taxonomy" id="1754192"/>
    <lineage>
        <taxon>Eukaryota</taxon>
        <taxon>Fungi</taxon>
        <taxon>Fungi incertae sedis</taxon>
        <taxon>Chytridiomycota</taxon>
        <taxon>Chytridiomycota incertae sedis</taxon>
        <taxon>Neocallimastigomycetes</taxon>
        <taxon>Neocallimastigales</taxon>
        <taxon>Neocallimastigaceae</taxon>
        <taxon>Anaeromyces</taxon>
    </lineage>
</organism>
<dbReference type="InterPro" id="IPR000253">
    <property type="entry name" value="FHA_dom"/>
</dbReference>
<dbReference type="CDD" id="cd05117">
    <property type="entry name" value="STKc_CAMK"/>
    <property type="match status" value="1"/>
</dbReference>
<gene>
    <name evidence="11" type="ORF">BCR32DRAFT_292272</name>
</gene>
<feature type="compositionally biased region" description="Low complexity" evidence="8">
    <location>
        <begin position="744"/>
        <end position="765"/>
    </location>
</feature>
<dbReference type="FunFam" id="1.10.510.10:FF:000571">
    <property type="entry name" value="Maternal embryonic leucine zipper kinase"/>
    <property type="match status" value="1"/>
</dbReference>
<sequence length="773" mass="89429">MANERSKFYTSVQTKESNKNRNISKKKYSLPTNLSSFAYNSCLNSIDDKNHQQENELSAKDENINNKININQKECSELIIETQQRLQNLRLESFIGTYPINPYSDFIRDEKQKNNININYTDIINTTKERVNHKRKFNSNGSSLISENNINHKKHNNSNSSNHEKISEVKKIKNNHNSDNNIYNNQIVNTNENFNLNQNINIFNTHKCEINENNNQNNIINKISPYTINDNNNCNINHNLNNVNVNQKKDNVNVIIKNQKTDNINVKNKNPIEPKSDDSNDESDYKKLNNHNNNGNNNNCWAILQSINPKFQTIYLNSESINNNEFTIGRNKNCNIRINLPQISSIHCKIFYTEDKSKISGYVTRQYFLQDLSTYGTFVNEELVGKGNIVNLYNGQSIDLYKSRRTEKCFIFLIPNNIVPNQMADVGYIMNDDIGSGSFGRVCKAIRKSDNCEVAIKIVNKSKLNSKPGSNLMKYLEREVNILKSIQHKNIIQLYDVYEDSTNVYMVLELAKGGELFKRIKSQQKLNENQTRIVMKQLFSALEYIHSRGIAHRDLKPENILMQSTNKYDFSIKLSDFGLSRFVDDNFNMRTLCGTPNYTAPEVFDKNIKNYTIAVDMWSCGVIMYICLCGYPPFSRKTSKYPLKTQILNGLYTFKPEHWSNISEDAIKLIKSLLQVNPNNRLTVSQALNHSFITKENEKMQVDFELKRKREAKSSKNDDELSGINDNSKKNSDTSTDIDYERFSNNNHKNKNNNSNNSNNNNNSNKLKRQKLL</sequence>
<feature type="domain" description="Protein kinase" evidence="10">
    <location>
        <begin position="428"/>
        <end position="693"/>
    </location>
</feature>
<dbReference type="SUPFAM" id="SSF56112">
    <property type="entry name" value="Protein kinase-like (PK-like)"/>
    <property type="match status" value="1"/>
</dbReference>
<keyword evidence="3" id="KW-0808">Transferase</keyword>
<feature type="compositionally biased region" description="Basic and acidic residues" evidence="8">
    <location>
        <begin position="270"/>
        <end position="287"/>
    </location>
</feature>
<feature type="binding site" evidence="7">
    <location>
        <position position="457"/>
    </location>
    <ligand>
        <name>ATP</name>
        <dbReference type="ChEBI" id="CHEBI:30616"/>
    </ligand>
</feature>
<evidence type="ECO:0000313" key="12">
    <source>
        <dbReference type="Proteomes" id="UP000193944"/>
    </source>
</evidence>
<dbReference type="SMART" id="SM00220">
    <property type="entry name" value="S_TKc"/>
    <property type="match status" value="1"/>
</dbReference>
<comment type="similarity">
    <text evidence="1">Belongs to the protein kinase superfamily. CAMK Ser/Thr protein kinase family. CHEK2 subfamily.</text>
</comment>
<dbReference type="SUPFAM" id="SSF49879">
    <property type="entry name" value="SMAD/FHA domain"/>
    <property type="match status" value="1"/>
</dbReference>
<dbReference type="PROSITE" id="PS00107">
    <property type="entry name" value="PROTEIN_KINASE_ATP"/>
    <property type="match status" value="1"/>
</dbReference>
<evidence type="ECO:0000259" key="9">
    <source>
        <dbReference type="PROSITE" id="PS50006"/>
    </source>
</evidence>
<dbReference type="STRING" id="1754192.A0A1Y1XBC1"/>
<evidence type="ECO:0000256" key="5">
    <source>
        <dbReference type="ARBA" id="ARBA00022777"/>
    </source>
</evidence>
<comment type="caution">
    <text evidence="11">The sequence shown here is derived from an EMBL/GenBank/DDBJ whole genome shotgun (WGS) entry which is preliminary data.</text>
</comment>
<dbReference type="InterPro" id="IPR017441">
    <property type="entry name" value="Protein_kinase_ATP_BS"/>
</dbReference>
<feature type="domain" description="FHA" evidence="9">
    <location>
        <begin position="326"/>
        <end position="384"/>
    </location>
</feature>
<feature type="region of interest" description="Disordered" evidence="8">
    <location>
        <begin position="709"/>
        <end position="773"/>
    </location>
</feature>
<dbReference type="PROSITE" id="PS50006">
    <property type="entry name" value="FHA_DOMAIN"/>
    <property type="match status" value="1"/>
</dbReference>
<feature type="region of interest" description="Disordered" evidence="8">
    <location>
        <begin position="1"/>
        <end position="26"/>
    </location>
</feature>
<feature type="compositionally biased region" description="Basic and acidic residues" evidence="8">
    <location>
        <begin position="709"/>
        <end position="719"/>
    </location>
</feature>
<dbReference type="InterPro" id="IPR008271">
    <property type="entry name" value="Ser/Thr_kinase_AS"/>
</dbReference>
<evidence type="ECO:0000256" key="3">
    <source>
        <dbReference type="ARBA" id="ARBA00022679"/>
    </source>
</evidence>
<evidence type="ECO:0000256" key="7">
    <source>
        <dbReference type="PROSITE-ProRule" id="PRU10141"/>
    </source>
</evidence>
<dbReference type="GO" id="GO:0005524">
    <property type="term" value="F:ATP binding"/>
    <property type="evidence" value="ECO:0007669"/>
    <property type="project" value="UniProtKB-UniRule"/>
</dbReference>
<keyword evidence="5 11" id="KW-0418">Kinase</keyword>